<name>A0A9X3XBY7_9BACT</name>
<dbReference type="RefSeq" id="WP_272424836.1">
    <property type="nucleotide sequence ID" value="NZ_JAGTJJ010000056.1"/>
</dbReference>
<protein>
    <submittedName>
        <fullName evidence="1">Uncharacterized protein</fullName>
    </submittedName>
</protein>
<dbReference type="Proteomes" id="UP001151081">
    <property type="component" value="Unassembled WGS sequence"/>
</dbReference>
<gene>
    <name evidence="1" type="ORF">KEG57_44895</name>
</gene>
<organism evidence="1 2">
    <name type="scientific">Polyangium jinanense</name>
    <dbReference type="NCBI Taxonomy" id="2829994"/>
    <lineage>
        <taxon>Bacteria</taxon>
        <taxon>Pseudomonadati</taxon>
        <taxon>Myxococcota</taxon>
        <taxon>Polyangia</taxon>
        <taxon>Polyangiales</taxon>
        <taxon>Polyangiaceae</taxon>
        <taxon>Polyangium</taxon>
    </lineage>
</organism>
<proteinExistence type="predicted"/>
<evidence type="ECO:0000313" key="1">
    <source>
        <dbReference type="EMBL" id="MDC3987687.1"/>
    </source>
</evidence>
<keyword evidence="2" id="KW-1185">Reference proteome</keyword>
<reference evidence="1 2" key="1">
    <citation type="submission" date="2021-04" db="EMBL/GenBank/DDBJ databases">
        <title>Genome analysis of Polyangium sp.</title>
        <authorList>
            <person name="Li Y."/>
            <person name="Wang J."/>
        </authorList>
    </citation>
    <scope>NUCLEOTIDE SEQUENCE [LARGE SCALE GENOMIC DNA]</scope>
    <source>
        <strain evidence="1 2">SDU14</strain>
    </source>
</reference>
<dbReference type="AlphaFoldDB" id="A0A9X3XBY7"/>
<accession>A0A9X3XBY7</accession>
<dbReference type="EMBL" id="JAGTJJ010000056">
    <property type="protein sequence ID" value="MDC3987687.1"/>
    <property type="molecule type" value="Genomic_DNA"/>
</dbReference>
<comment type="caution">
    <text evidence="1">The sequence shown here is derived from an EMBL/GenBank/DDBJ whole genome shotgun (WGS) entry which is preliminary data.</text>
</comment>
<evidence type="ECO:0000313" key="2">
    <source>
        <dbReference type="Proteomes" id="UP001151081"/>
    </source>
</evidence>
<sequence length="98" mass="10965">MGPLIRTRDVLKNVPVAPSTDDQGILRIEITDEYVRAGKSLWKTRDDFTTRDDECAADVPWMTPSAGCEAFLGANDKARIQWQHESDTAAFEQSIVQP</sequence>